<evidence type="ECO:0000259" key="1">
    <source>
        <dbReference type="PROSITE" id="PS50104"/>
    </source>
</evidence>
<comment type="caution">
    <text evidence="2">The sequence shown here is derived from an EMBL/GenBank/DDBJ whole genome shotgun (WGS) entry which is preliminary data.</text>
</comment>
<evidence type="ECO:0000313" key="2">
    <source>
        <dbReference type="EMBL" id="MFC6098361.1"/>
    </source>
</evidence>
<sequence length="275" mass="31358">MNIFISWSGENSKEIASALKNWIPKVLQSAKPYFTPSDIEKGSKWETEITKKLNECKVGLICLTSENTEKPWILFEAGALSNKLEKSRVCPILFGLTNSYLKGPLATFQTTEFKKEDFKKLMKSINLLLDENKISDVIFDEVFETFYPKLEEDIKTILETTNVKDVTNIAPKRSDREILEEILELTRKQYVNPNLITEGKDVDDKFFDLFNSGQLSFDSALELGTGDRVLHNRFGEGTVIDVMIGKEVKDSKIQIKFDNSGIKTLLLRFAPLQKL</sequence>
<dbReference type="Proteomes" id="UP001596287">
    <property type="component" value="Unassembled WGS sequence"/>
</dbReference>
<dbReference type="EMBL" id="JBHSQB010000021">
    <property type="protein sequence ID" value="MFC6098361.1"/>
    <property type="molecule type" value="Genomic_DNA"/>
</dbReference>
<dbReference type="PROSITE" id="PS50104">
    <property type="entry name" value="TIR"/>
    <property type="match status" value="1"/>
</dbReference>
<name>A0ABW1PRS2_9FLAO</name>
<keyword evidence="3" id="KW-1185">Reference proteome</keyword>
<reference evidence="3" key="1">
    <citation type="journal article" date="2019" name="Int. J. Syst. Evol. Microbiol.">
        <title>The Global Catalogue of Microorganisms (GCM) 10K type strain sequencing project: providing services to taxonomists for standard genome sequencing and annotation.</title>
        <authorList>
            <consortium name="The Broad Institute Genomics Platform"/>
            <consortium name="The Broad Institute Genome Sequencing Center for Infectious Disease"/>
            <person name="Wu L."/>
            <person name="Ma J."/>
        </authorList>
    </citation>
    <scope>NUCLEOTIDE SEQUENCE [LARGE SCALE GENOMIC DNA]</scope>
    <source>
        <strain evidence="3">CCUG 49679</strain>
    </source>
</reference>
<dbReference type="RefSeq" id="WP_379793376.1">
    <property type="nucleotide sequence ID" value="NZ_JBHSQB010000021.1"/>
</dbReference>
<organism evidence="2 3">
    <name type="scientific">Flavobacterium qiangtangense</name>
    <dbReference type="NCBI Taxonomy" id="1442595"/>
    <lineage>
        <taxon>Bacteria</taxon>
        <taxon>Pseudomonadati</taxon>
        <taxon>Bacteroidota</taxon>
        <taxon>Flavobacteriia</taxon>
        <taxon>Flavobacteriales</taxon>
        <taxon>Flavobacteriaceae</taxon>
        <taxon>Flavobacterium</taxon>
    </lineage>
</organism>
<accession>A0ABW1PRS2</accession>
<feature type="domain" description="TIR" evidence="1">
    <location>
        <begin position="1"/>
        <end position="121"/>
    </location>
</feature>
<dbReference type="SUPFAM" id="SSF52200">
    <property type="entry name" value="Toll/Interleukin receptor TIR domain"/>
    <property type="match status" value="1"/>
</dbReference>
<dbReference type="InterPro" id="IPR035897">
    <property type="entry name" value="Toll_tir_struct_dom_sf"/>
</dbReference>
<evidence type="ECO:0000313" key="3">
    <source>
        <dbReference type="Proteomes" id="UP001596287"/>
    </source>
</evidence>
<dbReference type="Pfam" id="PF13676">
    <property type="entry name" value="TIR_2"/>
    <property type="match status" value="1"/>
</dbReference>
<dbReference type="Gene3D" id="3.40.50.10140">
    <property type="entry name" value="Toll/interleukin-1 receptor homology (TIR) domain"/>
    <property type="match status" value="1"/>
</dbReference>
<dbReference type="InterPro" id="IPR000157">
    <property type="entry name" value="TIR_dom"/>
</dbReference>
<protein>
    <submittedName>
        <fullName evidence="2">TIR domain-containing protein</fullName>
    </submittedName>
</protein>
<proteinExistence type="predicted"/>
<gene>
    <name evidence="2" type="ORF">ACFPVY_17065</name>
</gene>
<dbReference type="Pfam" id="PF21196">
    <property type="entry name" value="PcrA_UvrD_tudor"/>
    <property type="match status" value="1"/>
</dbReference>